<gene>
    <name evidence="2" type="ORF">SPI_01377</name>
</gene>
<sequence>MDALRWRLAPTRPHQRFTGGAMREAYEFFSAWLIFKGVSDDLAKRQQNLAQLWCSLSACVLCWESAAAPHGSEMPFHSMREASGSASSSSTSHRADRHCVSTAPVRRIFFVPGLGSK</sequence>
<protein>
    <submittedName>
        <fullName evidence="2">Uncharacterized protein</fullName>
    </submittedName>
</protein>
<feature type="compositionally biased region" description="Low complexity" evidence="1">
    <location>
        <begin position="81"/>
        <end position="92"/>
    </location>
</feature>
<evidence type="ECO:0000313" key="3">
    <source>
        <dbReference type="Proteomes" id="UP000076874"/>
    </source>
</evidence>
<dbReference type="EMBL" id="AZHD01000002">
    <property type="protein sequence ID" value="OAA66801.1"/>
    <property type="molecule type" value="Genomic_DNA"/>
</dbReference>
<reference evidence="2 3" key="1">
    <citation type="journal article" date="2016" name="Genome Biol. Evol.">
        <title>Divergent and convergent evolution of fungal pathogenicity.</title>
        <authorList>
            <person name="Shang Y."/>
            <person name="Xiao G."/>
            <person name="Zheng P."/>
            <person name="Cen K."/>
            <person name="Zhan S."/>
            <person name="Wang C."/>
        </authorList>
    </citation>
    <scope>NUCLEOTIDE SEQUENCE [LARGE SCALE GENOMIC DNA]</scope>
    <source>
        <strain evidence="2 3">RCEF 264</strain>
    </source>
</reference>
<evidence type="ECO:0000313" key="2">
    <source>
        <dbReference type="EMBL" id="OAA66801.1"/>
    </source>
</evidence>
<accession>A0A167YX53</accession>
<feature type="region of interest" description="Disordered" evidence="1">
    <location>
        <begin position="74"/>
        <end position="98"/>
    </location>
</feature>
<evidence type="ECO:0000256" key="1">
    <source>
        <dbReference type="SAM" id="MobiDB-lite"/>
    </source>
</evidence>
<organism evidence="2 3">
    <name type="scientific">Niveomyces insectorum RCEF 264</name>
    <dbReference type="NCBI Taxonomy" id="1081102"/>
    <lineage>
        <taxon>Eukaryota</taxon>
        <taxon>Fungi</taxon>
        <taxon>Dikarya</taxon>
        <taxon>Ascomycota</taxon>
        <taxon>Pezizomycotina</taxon>
        <taxon>Sordariomycetes</taxon>
        <taxon>Hypocreomycetidae</taxon>
        <taxon>Hypocreales</taxon>
        <taxon>Cordycipitaceae</taxon>
        <taxon>Niveomyces</taxon>
    </lineage>
</organism>
<dbReference type="Proteomes" id="UP000076874">
    <property type="component" value="Unassembled WGS sequence"/>
</dbReference>
<keyword evidence="3" id="KW-1185">Reference proteome</keyword>
<comment type="caution">
    <text evidence="2">The sequence shown here is derived from an EMBL/GenBank/DDBJ whole genome shotgun (WGS) entry which is preliminary data.</text>
</comment>
<dbReference type="AlphaFoldDB" id="A0A167YX53"/>
<proteinExistence type="predicted"/>
<name>A0A167YX53_9HYPO</name>